<reference evidence="2" key="1">
    <citation type="submission" date="2015-10" db="EMBL/GenBank/DDBJ databases">
        <title>FRAMA: From RNA-seq data to annotated mRNA assemblies.</title>
        <authorList>
            <person name="Bens M."/>
            <person name="Sahm A."/>
            <person name="Jahn N."/>
            <person name="Morhart M."/>
            <person name="Holtze S."/>
            <person name="Hildebrandt T.B."/>
            <person name="Platzer M."/>
            <person name="Szafranski K."/>
        </authorList>
    </citation>
    <scope>NUCLEOTIDE SEQUENCE</scope>
    <source>
        <tissue evidence="2">Testis</tissue>
    </source>
</reference>
<dbReference type="EMBL" id="GEBF01007104">
    <property type="protein sequence ID" value="JAN96528.1"/>
    <property type="molecule type" value="Transcribed_RNA"/>
</dbReference>
<feature type="compositionally biased region" description="Basic and acidic residues" evidence="1">
    <location>
        <begin position="1"/>
        <end position="13"/>
    </location>
</feature>
<protein>
    <submittedName>
        <fullName evidence="2">Sperm acrosome membrane-associated protein 4</fullName>
    </submittedName>
</protein>
<dbReference type="AlphaFoldDB" id="A0A0P6IZS9"/>
<proteinExistence type="predicted"/>
<feature type="region of interest" description="Disordered" evidence="1">
    <location>
        <begin position="149"/>
        <end position="203"/>
    </location>
</feature>
<accession>A0A0P6IZS9</accession>
<feature type="compositionally biased region" description="Low complexity" evidence="1">
    <location>
        <begin position="175"/>
        <end position="190"/>
    </location>
</feature>
<organism evidence="2">
    <name type="scientific">Heterocephalus glaber</name>
    <name type="common">Naked mole rat</name>
    <dbReference type="NCBI Taxonomy" id="10181"/>
    <lineage>
        <taxon>Eukaryota</taxon>
        <taxon>Metazoa</taxon>
        <taxon>Chordata</taxon>
        <taxon>Craniata</taxon>
        <taxon>Vertebrata</taxon>
        <taxon>Euteleostomi</taxon>
        <taxon>Mammalia</taxon>
        <taxon>Eutheria</taxon>
        <taxon>Euarchontoglires</taxon>
        <taxon>Glires</taxon>
        <taxon>Rodentia</taxon>
        <taxon>Hystricomorpha</taxon>
        <taxon>Bathyergidae</taxon>
        <taxon>Heterocephalus</taxon>
    </lineage>
</organism>
<feature type="region of interest" description="Disordered" evidence="1">
    <location>
        <begin position="1"/>
        <end position="58"/>
    </location>
</feature>
<gene>
    <name evidence="2" type="primary">SPACA4</name>
</gene>
<evidence type="ECO:0000256" key="1">
    <source>
        <dbReference type="SAM" id="MobiDB-lite"/>
    </source>
</evidence>
<evidence type="ECO:0000313" key="2">
    <source>
        <dbReference type="EMBL" id="JAN96528.1"/>
    </source>
</evidence>
<name>A0A0P6IZS9_HETGA</name>
<sequence>MPQPVERDTEHQGLRTLQVPTRRPGQGAGSQWEPDTTHPTLPRAHDARPGTGPTLLPGRHGLRLAAAAAAGDGAASGHDGHQGLFLLRADRLHALPRHPHALRGRGGLLHGPRGGPGCGACHQQRLRACPQLWPRGACELHGPHLHPHHHLLLRPPVQPRPKPHGPPDGDSHRQPGAGPAAAPTPAVIPGLGLVSPHLIPSPH</sequence>